<sequence>MAVPSDSKSLQKLHESPKDEETLKTFTESASNTGASLGDKKCWNWRQVFFSKAYWGLVLLRLILLWSPGYISSDEYYYTDWASRDVLGLPVVVPEEMDLSPPCHSALAMFLISGYPLYLFKLLKQSLKIEHYLVSLCGSNFANIIFRSGLAIFLLPRIVSFLLSLFQDILILKLCERKKSFARNALFAFGLSWPALCLFPRPTTAIWQSICLLMILLSLLRVEKIRNVFSLYAFATALGISIDPTFIIYAAGLLPLLLFGSNASLKKYMIAVFIGLVTFLFTCFIFILFDSFYFGTLYISLAGKVIHDPLELWNQSTDFLSHHHSSLKELLFAISLRGKLLVTSFNYYATVVPWKSWLRFQFQTDFTHILYHLPVLMGPCLFLLFGYMASNSTSMYKELMDEYKKMTATESKKKKRKRASKSSQSKKQQEEAFFEPIELAIMLAFFALSFSHPQEITQLAPIMICLSMMTANDVFGAKKKSWMQHLFIAYSVTGIVVFGILHQSGVVSWLLRESIQPTVNASHLVYYRTFRPPPSLLGEKLGQFQLYHFGENVTSEQLLSFLSDLETMSNDQPIFVGTSASVPLHYDELQAQKTLPFHLTVTDLPSTSYGLLTESKFVIYRYWSRISAAVHDTTVHE</sequence>
<evidence type="ECO:0000256" key="9">
    <source>
        <dbReference type="ARBA" id="ARBA00023136"/>
    </source>
</evidence>
<evidence type="ECO:0000256" key="1">
    <source>
        <dbReference type="ARBA" id="ARBA00004477"/>
    </source>
</evidence>
<dbReference type="OrthoDB" id="10066429at2759"/>
<evidence type="ECO:0000256" key="11">
    <source>
        <dbReference type="RuleBase" id="RU363075"/>
    </source>
</evidence>
<feature type="transmembrane region" description="Helical" evidence="11">
    <location>
        <begin position="268"/>
        <end position="289"/>
    </location>
</feature>
<comment type="similarity">
    <text evidence="10">Belongs to the glycosyltransferase 22 family. PIGZ subfamily.</text>
</comment>
<dbReference type="STRING" id="130081.M2Y5Y8"/>
<dbReference type="KEGG" id="gsl:Gasu_13520"/>
<keyword evidence="9 11" id="KW-0472">Membrane</keyword>
<dbReference type="OMA" id="CHSALAM"/>
<dbReference type="GeneID" id="17090036"/>
<evidence type="ECO:0000256" key="12">
    <source>
        <dbReference type="SAM" id="MobiDB-lite"/>
    </source>
</evidence>
<evidence type="ECO:0000256" key="7">
    <source>
        <dbReference type="ARBA" id="ARBA00022824"/>
    </source>
</evidence>
<evidence type="ECO:0000256" key="5">
    <source>
        <dbReference type="ARBA" id="ARBA00022679"/>
    </source>
</evidence>
<keyword evidence="6 11" id="KW-0812">Transmembrane</keyword>
<feature type="region of interest" description="Disordered" evidence="12">
    <location>
        <begin position="410"/>
        <end position="429"/>
    </location>
</feature>
<dbReference type="GO" id="GO:0006506">
    <property type="term" value="P:GPI anchor biosynthetic process"/>
    <property type="evidence" value="ECO:0007669"/>
    <property type="project" value="UniProtKB-KW"/>
</dbReference>
<dbReference type="InterPro" id="IPR005599">
    <property type="entry name" value="GPI_mannosylTrfase"/>
</dbReference>
<proteinExistence type="inferred from homology"/>
<feature type="transmembrane region" description="Helical" evidence="11">
    <location>
        <begin position="99"/>
        <end position="120"/>
    </location>
</feature>
<feature type="transmembrane region" description="Helical" evidence="11">
    <location>
        <begin position="205"/>
        <end position="222"/>
    </location>
</feature>
<dbReference type="PANTHER" id="PTHR22760">
    <property type="entry name" value="GLYCOSYLTRANSFERASE"/>
    <property type="match status" value="1"/>
</dbReference>
<dbReference type="AlphaFoldDB" id="M2Y5Y8"/>
<evidence type="ECO:0000256" key="8">
    <source>
        <dbReference type="ARBA" id="ARBA00022989"/>
    </source>
</evidence>
<feature type="compositionally biased region" description="Basic and acidic residues" evidence="12">
    <location>
        <begin position="12"/>
        <end position="23"/>
    </location>
</feature>
<evidence type="ECO:0000256" key="3">
    <source>
        <dbReference type="ARBA" id="ARBA00022502"/>
    </source>
</evidence>
<comment type="pathway">
    <text evidence="2">Glycolipid biosynthesis; glycosylphosphatidylinositol-anchor biosynthesis.</text>
</comment>
<comment type="subcellular location">
    <subcellularLocation>
        <location evidence="1 11">Endoplasmic reticulum membrane</location>
        <topology evidence="1 11">Multi-pass membrane protein</topology>
    </subcellularLocation>
</comment>
<keyword evidence="4 11" id="KW-0328">Glycosyltransferase</keyword>
<dbReference type="GO" id="GO:0000026">
    <property type="term" value="F:alpha-1,2-mannosyltransferase activity"/>
    <property type="evidence" value="ECO:0007669"/>
    <property type="project" value="TreeGrafter"/>
</dbReference>
<keyword evidence="14" id="KW-1185">Reference proteome</keyword>
<reference evidence="14" key="1">
    <citation type="journal article" date="2013" name="Science">
        <title>Gene transfer from bacteria and archaea facilitated evolution of an extremophilic eukaryote.</title>
        <authorList>
            <person name="Schonknecht G."/>
            <person name="Chen W.H."/>
            <person name="Ternes C.M."/>
            <person name="Barbier G.G."/>
            <person name="Shrestha R.P."/>
            <person name="Stanke M."/>
            <person name="Brautigam A."/>
            <person name="Baker B.J."/>
            <person name="Banfield J.F."/>
            <person name="Garavito R.M."/>
            <person name="Carr K."/>
            <person name="Wilkerson C."/>
            <person name="Rensing S.A."/>
            <person name="Gagneul D."/>
            <person name="Dickenson N.E."/>
            <person name="Oesterhelt C."/>
            <person name="Lercher M.J."/>
            <person name="Weber A.P."/>
        </authorList>
    </citation>
    <scope>NUCLEOTIDE SEQUENCE [LARGE SCALE GENOMIC DNA]</scope>
    <source>
        <strain evidence="14">074W</strain>
    </source>
</reference>
<dbReference type="RefSeq" id="XP_005707908.1">
    <property type="nucleotide sequence ID" value="XM_005707851.1"/>
</dbReference>
<protein>
    <recommendedName>
        <fullName evidence="11">Mannosyltransferase</fullName>
        <ecNumber evidence="11">2.4.1.-</ecNumber>
    </recommendedName>
</protein>
<evidence type="ECO:0000256" key="4">
    <source>
        <dbReference type="ARBA" id="ARBA00022676"/>
    </source>
</evidence>
<dbReference type="Gramene" id="EME31388">
    <property type="protein sequence ID" value="EME31388"/>
    <property type="gene ID" value="Gasu_13520"/>
</dbReference>
<evidence type="ECO:0000256" key="6">
    <source>
        <dbReference type="ARBA" id="ARBA00022692"/>
    </source>
</evidence>
<feature type="transmembrane region" description="Helical" evidence="11">
    <location>
        <begin position="53"/>
        <end position="71"/>
    </location>
</feature>
<evidence type="ECO:0000313" key="13">
    <source>
        <dbReference type="EMBL" id="EME31388.1"/>
    </source>
</evidence>
<feature type="transmembrane region" description="Helical" evidence="11">
    <location>
        <begin position="181"/>
        <end position="199"/>
    </location>
</feature>
<dbReference type="GO" id="GO:0005789">
    <property type="term" value="C:endoplasmic reticulum membrane"/>
    <property type="evidence" value="ECO:0007669"/>
    <property type="project" value="UniProtKB-SubCell"/>
</dbReference>
<accession>M2Y5Y8</accession>
<keyword evidence="5 13" id="KW-0808">Transferase</keyword>
<evidence type="ECO:0000256" key="10">
    <source>
        <dbReference type="ARBA" id="ARBA00038466"/>
    </source>
</evidence>
<feature type="compositionally biased region" description="Polar residues" evidence="12">
    <location>
        <begin position="1"/>
        <end position="10"/>
    </location>
</feature>
<keyword evidence="3" id="KW-0337">GPI-anchor biosynthesis</keyword>
<name>M2Y5Y8_GALSU</name>
<evidence type="ECO:0000256" key="2">
    <source>
        <dbReference type="ARBA" id="ARBA00004687"/>
    </source>
</evidence>
<feature type="transmembrane region" description="Helical" evidence="11">
    <location>
        <begin position="229"/>
        <end position="256"/>
    </location>
</feature>
<feature type="transmembrane region" description="Helical" evidence="11">
    <location>
        <begin position="369"/>
        <end position="390"/>
    </location>
</feature>
<dbReference type="PANTHER" id="PTHR22760:SF3">
    <property type="entry name" value="GPI MANNOSYLTRANSFERASE 4"/>
    <property type="match status" value="1"/>
</dbReference>
<keyword evidence="7 11" id="KW-0256">Endoplasmic reticulum</keyword>
<dbReference type="EMBL" id="KB454492">
    <property type="protein sequence ID" value="EME31388.1"/>
    <property type="molecule type" value="Genomic_DNA"/>
</dbReference>
<dbReference type="EC" id="2.4.1.-" evidence="11"/>
<feature type="region of interest" description="Disordered" evidence="12">
    <location>
        <begin position="1"/>
        <end position="23"/>
    </location>
</feature>
<evidence type="ECO:0000313" key="14">
    <source>
        <dbReference type="Proteomes" id="UP000030680"/>
    </source>
</evidence>
<gene>
    <name evidence="13" type="ORF">Gasu_13520</name>
</gene>
<dbReference type="Proteomes" id="UP000030680">
    <property type="component" value="Unassembled WGS sequence"/>
</dbReference>
<keyword evidence="8 11" id="KW-1133">Transmembrane helix</keyword>
<feature type="transmembrane region" description="Helical" evidence="11">
    <location>
        <begin position="487"/>
        <end position="511"/>
    </location>
</feature>
<organism evidence="13 14">
    <name type="scientific">Galdieria sulphuraria</name>
    <name type="common">Red alga</name>
    <dbReference type="NCBI Taxonomy" id="130081"/>
    <lineage>
        <taxon>Eukaryota</taxon>
        <taxon>Rhodophyta</taxon>
        <taxon>Bangiophyceae</taxon>
        <taxon>Galdieriales</taxon>
        <taxon>Galdieriaceae</taxon>
        <taxon>Galdieria</taxon>
    </lineage>
</organism>